<sequence>MNRRQLMTGIATAAAMAMSLTTSAFAFDGAEYYAGERALYDAARSEGLVVSFDTGPTWANWAGEFKAFKERYPGVELVYNDLGSAATVVALAKARNRPQADTAYYFAGSALDAAKAGVVESYRPVNFDRLPGELRDPEARWFAVHTLSVAFLVNTKLVKAVPQNWADLLKPDYKNTIVYQDPRSTGQGQVVVFAAAFGNGGDMDNVTPGIDYLGRLTKAGNVLRTVGTTPYAQFIKGEIPIWIGYENDGLRAKYTDGLGDDIAVVIPAEASAAAPYAISLVKNGPNPNAGKLWLNFVLSDPGQKIFAEGYVRPSVPGIELPPAIADKLPASPQVRPLDIAKATAKKAEIDAGWAKAVLGQ</sequence>
<dbReference type="EMBL" id="JACICC010000003">
    <property type="protein sequence ID" value="MBB3809374.1"/>
    <property type="molecule type" value="Genomic_DNA"/>
</dbReference>
<dbReference type="GO" id="GO:0015888">
    <property type="term" value="P:thiamine transport"/>
    <property type="evidence" value="ECO:0007669"/>
    <property type="project" value="TreeGrafter"/>
</dbReference>
<evidence type="ECO:0000256" key="2">
    <source>
        <dbReference type="SAM" id="SignalP"/>
    </source>
</evidence>
<dbReference type="RefSeq" id="WP_246374897.1">
    <property type="nucleotide sequence ID" value="NZ_JACICC010000003.1"/>
</dbReference>
<proteinExistence type="predicted"/>
<dbReference type="Gene3D" id="3.40.190.10">
    <property type="entry name" value="Periplasmic binding protein-like II"/>
    <property type="match status" value="2"/>
</dbReference>
<keyword evidence="4" id="KW-1185">Reference proteome</keyword>
<dbReference type="AlphaFoldDB" id="A0A7W6EG95"/>
<dbReference type="GO" id="GO:0030976">
    <property type="term" value="F:thiamine pyrophosphate binding"/>
    <property type="evidence" value="ECO:0007669"/>
    <property type="project" value="TreeGrafter"/>
</dbReference>
<name>A0A7W6EG95_9HYPH</name>
<dbReference type="GO" id="GO:0030975">
    <property type="term" value="F:thiamine binding"/>
    <property type="evidence" value="ECO:0007669"/>
    <property type="project" value="TreeGrafter"/>
</dbReference>
<gene>
    <name evidence="3" type="ORF">FHS81_001456</name>
</gene>
<evidence type="ECO:0000313" key="3">
    <source>
        <dbReference type="EMBL" id="MBB3809374.1"/>
    </source>
</evidence>
<dbReference type="PANTHER" id="PTHR30006">
    <property type="entry name" value="THIAMINE-BINDING PERIPLASMIC PROTEIN-RELATED"/>
    <property type="match status" value="1"/>
</dbReference>
<reference evidence="3 4" key="1">
    <citation type="submission" date="2020-08" db="EMBL/GenBank/DDBJ databases">
        <title>Genomic Encyclopedia of Type Strains, Phase IV (KMG-IV): sequencing the most valuable type-strain genomes for metagenomic binning, comparative biology and taxonomic classification.</title>
        <authorList>
            <person name="Goeker M."/>
        </authorList>
    </citation>
    <scope>NUCLEOTIDE SEQUENCE [LARGE SCALE GENOMIC DNA]</scope>
    <source>
        <strain evidence="3 4">DSM 28760</strain>
    </source>
</reference>
<protein>
    <submittedName>
        <fullName evidence="3">Putative spermidine/putrescine transport system substrate-binding protein</fullName>
    </submittedName>
</protein>
<keyword evidence="1 2" id="KW-0732">Signal</keyword>
<accession>A0A7W6EG95</accession>
<evidence type="ECO:0000256" key="1">
    <source>
        <dbReference type="ARBA" id="ARBA00022729"/>
    </source>
</evidence>
<feature type="signal peptide" evidence="2">
    <location>
        <begin position="1"/>
        <end position="26"/>
    </location>
</feature>
<dbReference type="GO" id="GO:0030288">
    <property type="term" value="C:outer membrane-bounded periplasmic space"/>
    <property type="evidence" value="ECO:0007669"/>
    <property type="project" value="TreeGrafter"/>
</dbReference>
<dbReference type="Pfam" id="PF13343">
    <property type="entry name" value="SBP_bac_6"/>
    <property type="match status" value="1"/>
</dbReference>
<organism evidence="3 4">
    <name type="scientific">Pseudochelatococcus contaminans</name>
    <dbReference type="NCBI Taxonomy" id="1538103"/>
    <lineage>
        <taxon>Bacteria</taxon>
        <taxon>Pseudomonadati</taxon>
        <taxon>Pseudomonadota</taxon>
        <taxon>Alphaproteobacteria</taxon>
        <taxon>Hyphomicrobiales</taxon>
        <taxon>Chelatococcaceae</taxon>
        <taxon>Pseudochelatococcus</taxon>
    </lineage>
</organism>
<dbReference type="PANTHER" id="PTHR30006:SF2">
    <property type="entry name" value="ABC TRANSPORTER SUBSTRATE-BINDING PROTEIN"/>
    <property type="match status" value="1"/>
</dbReference>
<dbReference type="Proteomes" id="UP000537592">
    <property type="component" value="Unassembled WGS sequence"/>
</dbReference>
<evidence type="ECO:0000313" key="4">
    <source>
        <dbReference type="Proteomes" id="UP000537592"/>
    </source>
</evidence>
<dbReference type="SUPFAM" id="SSF53850">
    <property type="entry name" value="Periplasmic binding protein-like II"/>
    <property type="match status" value="1"/>
</dbReference>
<comment type="caution">
    <text evidence="3">The sequence shown here is derived from an EMBL/GenBank/DDBJ whole genome shotgun (WGS) entry which is preliminary data.</text>
</comment>
<feature type="chain" id="PRO_5030986745" evidence="2">
    <location>
        <begin position="27"/>
        <end position="360"/>
    </location>
</feature>